<dbReference type="Gene3D" id="3.90.190.10">
    <property type="entry name" value="Protein tyrosine phosphatase superfamily"/>
    <property type="match status" value="1"/>
</dbReference>
<dbReference type="PROSITE" id="PS00383">
    <property type="entry name" value="TYR_PHOSPHATASE_1"/>
    <property type="match status" value="1"/>
</dbReference>
<dbReference type="GO" id="GO:0004721">
    <property type="term" value="F:phosphoprotein phosphatase activity"/>
    <property type="evidence" value="ECO:0007669"/>
    <property type="project" value="InterPro"/>
</dbReference>
<dbReference type="RefSeq" id="WP_141375483.1">
    <property type="nucleotide sequence ID" value="NZ_BJML01000001.1"/>
</dbReference>
<accession>A0A4Y3QH94</accession>
<name>A0A4Y3QH94_MICTE</name>
<dbReference type="InterPro" id="IPR016130">
    <property type="entry name" value="Tyr_Pase_AS"/>
</dbReference>
<dbReference type="EMBL" id="BJML01000001">
    <property type="protein sequence ID" value="GEB44515.1"/>
    <property type="molecule type" value="Genomic_DNA"/>
</dbReference>
<dbReference type="GeneID" id="57143170"/>
<dbReference type="OrthoDB" id="1188001at2"/>
<dbReference type="PANTHER" id="PTHR31126">
    <property type="entry name" value="TYROSINE-PROTEIN PHOSPHATASE"/>
    <property type="match status" value="1"/>
</dbReference>
<evidence type="ECO:0000259" key="2">
    <source>
        <dbReference type="PROSITE" id="PS50056"/>
    </source>
</evidence>
<dbReference type="Pfam" id="PF13350">
    <property type="entry name" value="Y_phosphatase3"/>
    <property type="match status" value="1"/>
</dbReference>
<sequence length="255" mass="27210">MTGSLVSGAVNFRDVGGLPAGEHRTRSGVLYRSGNLVAVDDAGVQDLRDLGIRRVIDLRDESEVAHAPSRLDDGVEIQHEPLFLGSVASFFARDLSLDDMYAALITDSADRVVSAVRGILAAQPVLVHCTVGKDRTGVTVAIALAAAGVDREAVIADYARTEEFLPAERNARVLAAIRAVHPDNVHAEALATRSPAPVMRALLHRVDRDFGSSAGYLLANGMTEAEIERLRQVLIDGPGRPAASFDVEIRSRNSG</sequence>
<dbReference type="AlphaFoldDB" id="A0A4Y3QH94"/>
<evidence type="ECO:0000256" key="1">
    <source>
        <dbReference type="ARBA" id="ARBA00009580"/>
    </source>
</evidence>
<dbReference type="InterPro" id="IPR000387">
    <property type="entry name" value="Tyr_Pase_dom"/>
</dbReference>
<dbReference type="PROSITE" id="PS50056">
    <property type="entry name" value="TYR_PHOSPHATASE_2"/>
    <property type="match status" value="1"/>
</dbReference>
<reference evidence="3 4" key="1">
    <citation type="submission" date="2019-06" db="EMBL/GenBank/DDBJ databases">
        <title>Whole genome shotgun sequence of Microbacterium testaceum NBRC 12675.</title>
        <authorList>
            <person name="Hosoyama A."/>
            <person name="Uohara A."/>
            <person name="Ohji S."/>
            <person name="Ichikawa N."/>
        </authorList>
    </citation>
    <scope>NUCLEOTIDE SEQUENCE [LARGE SCALE GENOMIC DNA]</scope>
    <source>
        <strain evidence="3 4">NBRC 12675</strain>
    </source>
</reference>
<dbReference type="PANTHER" id="PTHR31126:SF1">
    <property type="entry name" value="TYROSINE SPECIFIC PROTEIN PHOSPHATASES DOMAIN-CONTAINING PROTEIN"/>
    <property type="match status" value="1"/>
</dbReference>
<comment type="caution">
    <text evidence="3">The sequence shown here is derived from an EMBL/GenBank/DDBJ whole genome shotgun (WGS) entry which is preliminary data.</text>
</comment>
<dbReference type="SUPFAM" id="SSF52799">
    <property type="entry name" value="(Phosphotyrosine protein) phosphatases II"/>
    <property type="match status" value="1"/>
</dbReference>
<evidence type="ECO:0000313" key="4">
    <source>
        <dbReference type="Proteomes" id="UP000319525"/>
    </source>
</evidence>
<comment type="similarity">
    <text evidence="1">Belongs to the protein-tyrosine phosphatase family.</text>
</comment>
<dbReference type="Proteomes" id="UP000319525">
    <property type="component" value="Unassembled WGS sequence"/>
</dbReference>
<protein>
    <submittedName>
        <fullName evidence="3">Phosphotyrosine protein phosphatase</fullName>
    </submittedName>
</protein>
<evidence type="ECO:0000313" key="3">
    <source>
        <dbReference type="EMBL" id="GEB44515.1"/>
    </source>
</evidence>
<gene>
    <name evidence="3" type="primary">ptbB</name>
    <name evidence="3" type="ORF">MTE01_04600</name>
</gene>
<dbReference type="InterPro" id="IPR026893">
    <property type="entry name" value="Tyr/Ser_Pase_IphP-type"/>
</dbReference>
<feature type="domain" description="Tyrosine specific protein phosphatases" evidence="2">
    <location>
        <begin position="110"/>
        <end position="155"/>
    </location>
</feature>
<proteinExistence type="inferred from homology"/>
<dbReference type="InterPro" id="IPR029021">
    <property type="entry name" value="Prot-tyrosine_phosphatase-like"/>
</dbReference>
<organism evidence="3 4">
    <name type="scientific">Microbacterium testaceum</name>
    <name type="common">Aureobacterium testaceum</name>
    <name type="synonym">Brevibacterium testaceum</name>
    <dbReference type="NCBI Taxonomy" id="2033"/>
    <lineage>
        <taxon>Bacteria</taxon>
        <taxon>Bacillati</taxon>
        <taxon>Actinomycetota</taxon>
        <taxon>Actinomycetes</taxon>
        <taxon>Micrococcales</taxon>
        <taxon>Microbacteriaceae</taxon>
        <taxon>Microbacterium</taxon>
    </lineage>
</organism>